<evidence type="ECO:0000256" key="1">
    <source>
        <dbReference type="ARBA" id="ARBA00008591"/>
    </source>
</evidence>
<proteinExistence type="inferred from homology"/>
<reference evidence="2 3" key="1">
    <citation type="journal article" date="2015" name="J. Biotechnol.">
        <title>Complete genome sequence of a malodorant-producing acetogen, Clostridium scatologenes ATCC 25775(T).</title>
        <authorList>
            <person name="Zhu Z."/>
            <person name="Guo T."/>
            <person name="Zheng H."/>
            <person name="Song T."/>
            <person name="Ouyang P."/>
            <person name="Xie J."/>
        </authorList>
    </citation>
    <scope>NUCLEOTIDE SEQUENCE [LARGE SCALE GENOMIC DNA]</scope>
    <source>
        <strain evidence="2 3">ATCC 25775</strain>
    </source>
</reference>
<dbReference type="AlphaFoldDB" id="A0A0E3M751"/>
<comment type="similarity">
    <text evidence="1">Belongs to the UPF0111 family.</text>
</comment>
<dbReference type="InterPro" id="IPR052912">
    <property type="entry name" value="UPF0111_domain"/>
</dbReference>
<dbReference type="PANTHER" id="PTHR37298">
    <property type="entry name" value="UPF0111 PROTEIN YKAA"/>
    <property type="match status" value="1"/>
</dbReference>
<evidence type="ECO:0008006" key="4">
    <source>
        <dbReference type="Google" id="ProtNLM"/>
    </source>
</evidence>
<gene>
    <name evidence="2" type="ORF">CSCA_2853</name>
</gene>
<dbReference type="KEGG" id="csq:CSCA_2853"/>
<dbReference type="Proteomes" id="UP000033115">
    <property type="component" value="Chromosome"/>
</dbReference>
<keyword evidence="3" id="KW-1185">Reference proteome</keyword>
<dbReference type="RefSeq" id="WP_029161439.1">
    <property type="nucleotide sequence ID" value="NZ_CP009933.1"/>
</dbReference>
<dbReference type="InterPro" id="IPR038078">
    <property type="entry name" value="PhoU-like_sf"/>
</dbReference>
<accession>A0A0E3M751</accession>
<organism evidence="2 3">
    <name type="scientific">Clostridium scatologenes</name>
    <dbReference type="NCBI Taxonomy" id="1548"/>
    <lineage>
        <taxon>Bacteria</taxon>
        <taxon>Bacillati</taxon>
        <taxon>Bacillota</taxon>
        <taxon>Clostridia</taxon>
        <taxon>Eubacteriales</taxon>
        <taxon>Clostridiaceae</taxon>
        <taxon>Clostridium</taxon>
    </lineage>
</organism>
<evidence type="ECO:0000313" key="3">
    <source>
        <dbReference type="Proteomes" id="UP000033115"/>
    </source>
</evidence>
<sequence length="207" mass="24097">MFSLTPKEDKFFEFFVETANIAYKASNMLVEFLKDLDNSEENLKKLKEVEHEGDRKQHQILEQLNKTFITPFDREDIYIIAKDMDDIIDLIESAASRFVMLNVSKVTKEAIILGDMIAASCKEIITLMEELKNMKTSKYLNKKIIEINRIEEEGDRVSRRAIGDLFRSNIEVIEVIKWREIYQYLEDTLDACEDIANVIEGVVMKNA</sequence>
<name>A0A0E3M751_CLOSL</name>
<dbReference type="SUPFAM" id="SSF109755">
    <property type="entry name" value="PhoU-like"/>
    <property type="match status" value="1"/>
</dbReference>
<dbReference type="InterPro" id="IPR018445">
    <property type="entry name" value="Put_Phosphate_transp_reg"/>
</dbReference>
<protein>
    <recommendedName>
        <fullName evidence="4">Phosphate transport regulator</fullName>
    </recommendedName>
</protein>
<evidence type="ECO:0000313" key="2">
    <source>
        <dbReference type="EMBL" id="AKA69978.1"/>
    </source>
</evidence>
<dbReference type="HOGENOM" id="CLU_086031_0_1_9"/>
<dbReference type="STRING" id="1548.CSCA_2853"/>
<dbReference type="Pfam" id="PF01865">
    <property type="entry name" value="PhoU_div"/>
    <property type="match status" value="1"/>
</dbReference>
<dbReference type="Gene3D" id="1.20.58.220">
    <property type="entry name" value="Phosphate transport system protein phou homolog 2, domain 2"/>
    <property type="match status" value="1"/>
</dbReference>
<dbReference type="PANTHER" id="PTHR37298:SF1">
    <property type="entry name" value="UPF0111 PROTEIN YKAA"/>
    <property type="match status" value="1"/>
</dbReference>
<dbReference type="EMBL" id="CP009933">
    <property type="protein sequence ID" value="AKA69978.1"/>
    <property type="molecule type" value="Genomic_DNA"/>
</dbReference>